<dbReference type="InterPro" id="IPR052342">
    <property type="entry name" value="MCH/BMMD"/>
</dbReference>
<dbReference type="Gene3D" id="3.10.129.10">
    <property type="entry name" value="Hotdog Thioesterase"/>
    <property type="match status" value="1"/>
</dbReference>
<proteinExistence type="predicted"/>
<dbReference type="PANTHER" id="PTHR43664:SF1">
    <property type="entry name" value="BETA-METHYLMALYL-COA DEHYDRATASE"/>
    <property type="match status" value="1"/>
</dbReference>
<dbReference type="PANTHER" id="PTHR43664">
    <property type="entry name" value="MONOAMINE OXIDASE-RELATED"/>
    <property type="match status" value="1"/>
</dbReference>
<reference evidence="2" key="1">
    <citation type="submission" date="2016-10" db="EMBL/GenBank/DDBJ databases">
        <authorList>
            <person name="Varghese N."/>
            <person name="Submissions S."/>
        </authorList>
    </citation>
    <scope>NUCLEOTIDE SEQUENCE [LARGE SCALE GENOMIC DNA]</scope>
    <source>
        <strain evidence="2">CGMCC 1.8981</strain>
    </source>
</reference>
<dbReference type="AlphaFoldDB" id="A0A1H6G5U5"/>
<dbReference type="EMBL" id="FNWL01000005">
    <property type="protein sequence ID" value="SEH17828.1"/>
    <property type="molecule type" value="Genomic_DNA"/>
</dbReference>
<dbReference type="GO" id="GO:0016829">
    <property type="term" value="F:lyase activity"/>
    <property type="evidence" value="ECO:0007669"/>
    <property type="project" value="InterPro"/>
</dbReference>
<sequence length="159" mass="18099">MIMGRTSNHNYYEDFGVGEIYEHTRGKTITEMDNVAITNLVLNTAQGHFNEDQMEDREFGERIVYGGINLSMVCGLASEDISENAITELGYDEVRFSNPVFHGDTLYAESEVLSKRNSDERPDGGVVEFRVRGFNQDDEQVVGATKRVLLKKHEYYDDD</sequence>
<evidence type="ECO:0000313" key="1">
    <source>
        <dbReference type="EMBL" id="SEH17828.1"/>
    </source>
</evidence>
<protein>
    <submittedName>
        <fullName evidence="1">Acyl dehydratase</fullName>
    </submittedName>
</protein>
<keyword evidence="2" id="KW-1185">Reference proteome</keyword>
<dbReference type="InterPro" id="IPR048274">
    <property type="entry name" value="MC_hydratase"/>
</dbReference>
<dbReference type="SUPFAM" id="SSF54637">
    <property type="entry name" value="Thioesterase/thiol ester dehydrase-isomerase"/>
    <property type="match status" value="1"/>
</dbReference>
<dbReference type="Proteomes" id="UP000199112">
    <property type="component" value="Unassembled WGS sequence"/>
</dbReference>
<evidence type="ECO:0000313" key="2">
    <source>
        <dbReference type="Proteomes" id="UP000199112"/>
    </source>
</evidence>
<name>A0A1H6G5U5_9EURY</name>
<gene>
    <name evidence="1" type="ORF">SAMN04487967_3402</name>
</gene>
<dbReference type="Pfam" id="PF19315">
    <property type="entry name" value="MC_hydratase"/>
    <property type="match status" value="1"/>
</dbReference>
<accession>A0A1H6G5U5</accession>
<dbReference type="CDD" id="cd03451">
    <property type="entry name" value="FkbR2"/>
    <property type="match status" value="1"/>
</dbReference>
<organism evidence="1 2">
    <name type="scientific">Natronorubrum sediminis</name>
    <dbReference type="NCBI Taxonomy" id="640943"/>
    <lineage>
        <taxon>Archaea</taxon>
        <taxon>Methanobacteriati</taxon>
        <taxon>Methanobacteriota</taxon>
        <taxon>Stenosarchaea group</taxon>
        <taxon>Halobacteria</taxon>
        <taxon>Halobacteriales</taxon>
        <taxon>Natrialbaceae</taxon>
        <taxon>Natronorubrum</taxon>
    </lineage>
</organism>
<dbReference type="InterPro" id="IPR029069">
    <property type="entry name" value="HotDog_dom_sf"/>
</dbReference>